<name>K9VLH1_9CYAN</name>
<sequence length="697" mass="80925">MVTIITRANESLFQQGQITYQGRSLDEIVALFPNFLDLTLDSIEDVIGIYFKKEDNIRKAKQLRVSSLDKTATQIIIRFSIVSDLNISSGDFYQRLRGQMIGEGAIEKGAYLPFCCVLDSEQMRAVMKLPNPGNLTIKNEINLLKTRSDWGSIYNKLPPLDGLNQHPLWTDAEILSEVGFACGKLAEVSVEDIPRKDPEKTEFLNCKSKYRREAEMLRQRCVELMPNNPTYLANLAYLHYQNAMELKTPRNRRDGKLRQEAERAIEYYDMAISLAPNRIKDHYRKGYLLAEVLPNTYWKERNLELAKQKRLEGIESFEKALQIWESLDPSNPQQNRERSRCRKEYIKSLYSIGSTYYQMIVNEWDRAVFALRLRHNIREEDCITYVPKDLENANNAWRYFYKCWEYDRPEGESPTTTINGVCEGVDKLYSLGKTAFVQYWILSGYGQSDKPEAIDYRDHAEKYLVQSLNLPRSQEKPRQKKDYIAERLARLYITKEEYAKAIQIIEKYRNRKLDSYVIHTLSLALILSGRAEQAEKELQEALKDKGNVDQTTSKFLMGCSFLAAGKLDLANQVFQELKQEKQKDIFLIGEAFAVAKLNRTADAIECLRQANEMNPWRLSVGKILEQLSKGKVRAVKPSRSQRALDLESCRDVDVYDRREGERFEDYQAYRAAREAVFGYDADDTDETFEEYLDTHGY</sequence>
<dbReference type="EMBL" id="CP003614">
    <property type="protein sequence ID" value="AFZ08040.1"/>
    <property type="molecule type" value="Genomic_DNA"/>
</dbReference>
<dbReference type="Gene3D" id="1.25.40.10">
    <property type="entry name" value="Tetratricopeptide repeat domain"/>
    <property type="match status" value="2"/>
</dbReference>
<accession>K9VLH1</accession>
<gene>
    <name evidence="2" type="ORF">Osc7112_3688</name>
</gene>
<dbReference type="KEGG" id="oni:Osc7112_3688"/>
<dbReference type="AlphaFoldDB" id="K9VLH1"/>
<dbReference type="eggNOG" id="COG0457">
    <property type="taxonomic scope" value="Bacteria"/>
</dbReference>
<feature type="coiled-coil region" evidence="1">
    <location>
        <begin position="524"/>
        <end position="551"/>
    </location>
</feature>
<keyword evidence="1" id="KW-0175">Coiled coil</keyword>
<organism evidence="2 3">
    <name type="scientific">Phormidium nigroviride PCC 7112</name>
    <dbReference type="NCBI Taxonomy" id="179408"/>
    <lineage>
        <taxon>Bacteria</taxon>
        <taxon>Bacillati</taxon>
        <taxon>Cyanobacteriota</taxon>
        <taxon>Cyanophyceae</taxon>
        <taxon>Oscillatoriophycideae</taxon>
        <taxon>Oscillatoriales</taxon>
        <taxon>Oscillatoriaceae</taxon>
        <taxon>Phormidium</taxon>
    </lineage>
</organism>
<reference evidence="2 3" key="1">
    <citation type="submission" date="2012-05" db="EMBL/GenBank/DDBJ databases">
        <title>Finished chromosome of genome of Oscillatoria sp. PCC 7112.</title>
        <authorList>
            <consortium name="US DOE Joint Genome Institute"/>
            <person name="Gugger M."/>
            <person name="Coursin T."/>
            <person name="Rippka R."/>
            <person name="Tandeau De Marsac N."/>
            <person name="Huntemann M."/>
            <person name="Wei C.-L."/>
            <person name="Han J."/>
            <person name="Detter J.C."/>
            <person name="Han C."/>
            <person name="Tapia R."/>
            <person name="Davenport K."/>
            <person name="Daligault H."/>
            <person name="Erkkila T."/>
            <person name="Gu W."/>
            <person name="Munk A.C.C."/>
            <person name="Teshima H."/>
            <person name="Xu Y."/>
            <person name="Chain P."/>
            <person name="Chen A."/>
            <person name="Krypides N."/>
            <person name="Mavromatis K."/>
            <person name="Markowitz V."/>
            <person name="Szeto E."/>
            <person name="Ivanova N."/>
            <person name="Mikhailova N."/>
            <person name="Ovchinnikova G."/>
            <person name="Pagani I."/>
            <person name="Pati A."/>
            <person name="Goodwin L."/>
            <person name="Peters L."/>
            <person name="Pitluck S."/>
            <person name="Woyke T."/>
            <person name="Kerfeld C."/>
        </authorList>
    </citation>
    <scope>NUCLEOTIDE SEQUENCE [LARGE SCALE GENOMIC DNA]</scope>
    <source>
        <strain evidence="2 3">PCC 7112</strain>
    </source>
</reference>
<dbReference type="RefSeq" id="WP_015177297.1">
    <property type="nucleotide sequence ID" value="NC_019729.1"/>
</dbReference>
<evidence type="ECO:0000313" key="3">
    <source>
        <dbReference type="Proteomes" id="UP000010478"/>
    </source>
</evidence>
<proteinExistence type="predicted"/>
<protein>
    <submittedName>
        <fullName evidence="2">Uncharacterized protein</fullName>
    </submittedName>
</protein>
<dbReference type="OrthoDB" id="127293at2"/>
<evidence type="ECO:0000313" key="2">
    <source>
        <dbReference type="EMBL" id="AFZ08040.1"/>
    </source>
</evidence>
<evidence type="ECO:0000256" key="1">
    <source>
        <dbReference type="SAM" id="Coils"/>
    </source>
</evidence>
<keyword evidence="3" id="KW-1185">Reference proteome</keyword>
<dbReference type="InterPro" id="IPR011990">
    <property type="entry name" value="TPR-like_helical_dom_sf"/>
</dbReference>
<dbReference type="SUPFAM" id="SSF48452">
    <property type="entry name" value="TPR-like"/>
    <property type="match status" value="1"/>
</dbReference>
<dbReference type="Proteomes" id="UP000010478">
    <property type="component" value="Chromosome"/>
</dbReference>
<dbReference type="HOGENOM" id="CLU_395266_0_0_3"/>